<dbReference type="InterPro" id="IPR036366">
    <property type="entry name" value="PGBDSf"/>
</dbReference>
<dbReference type="InterPro" id="IPR036365">
    <property type="entry name" value="PGBD-like_sf"/>
</dbReference>
<dbReference type="AlphaFoldDB" id="A0AAD9TIJ9"/>
<organism evidence="1 2">
    <name type="scientific">Dipteronia dyeriana</name>
    <dbReference type="NCBI Taxonomy" id="168575"/>
    <lineage>
        <taxon>Eukaryota</taxon>
        <taxon>Viridiplantae</taxon>
        <taxon>Streptophyta</taxon>
        <taxon>Embryophyta</taxon>
        <taxon>Tracheophyta</taxon>
        <taxon>Spermatophyta</taxon>
        <taxon>Magnoliopsida</taxon>
        <taxon>eudicotyledons</taxon>
        <taxon>Gunneridae</taxon>
        <taxon>Pentapetalae</taxon>
        <taxon>rosids</taxon>
        <taxon>malvids</taxon>
        <taxon>Sapindales</taxon>
        <taxon>Sapindaceae</taxon>
        <taxon>Hippocastanoideae</taxon>
        <taxon>Acereae</taxon>
        <taxon>Dipteronia</taxon>
    </lineage>
</organism>
<name>A0AAD9TIJ9_9ROSI</name>
<dbReference type="Proteomes" id="UP001280121">
    <property type="component" value="Unassembled WGS sequence"/>
</dbReference>
<evidence type="ECO:0000313" key="2">
    <source>
        <dbReference type="Proteomes" id="UP001280121"/>
    </source>
</evidence>
<sequence>MLVSTIKLYQQYYNIEQTGSLDKKTIGQMMVPRYGNRDIGNDSLFMQHSANHEQTARQLQDDNCTRLLQVASRDAVEFQGNMIVL</sequence>
<dbReference type="Gene3D" id="1.10.101.10">
    <property type="entry name" value="PGBD-like superfamily/PGBD"/>
    <property type="match status" value="1"/>
</dbReference>
<protein>
    <submittedName>
        <fullName evidence="1">Uncharacterized protein</fullName>
    </submittedName>
</protein>
<dbReference type="SUPFAM" id="SSF47090">
    <property type="entry name" value="PGBD-like"/>
    <property type="match status" value="1"/>
</dbReference>
<reference evidence="1" key="1">
    <citation type="journal article" date="2023" name="Plant J.">
        <title>Genome sequences and population genomics provide insights into the demographic history, inbreeding, and mutation load of two 'living fossil' tree species of Dipteronia.</title>
        <authorList>
            <person name="Feng Y."/>
            <person name="Comes H.P."/>
            <person name="Chen J."/>
            <person name="Zhu S."/>
            <person name="Lu R."/>
            <person name="Zhang X."/>
            <person name="Li P."/>
            <person name="Qiu J."/>
            <person name="Olsen K.M."/>
            <person name="Qiu Y."/>
        </authorList>
    </citation>
    <scope>NUCLEOTIDE SEQUENCE</scope>
    <source>
        <strain evidence="1">KIB01</strain>
    </source>
</reference>
<accession>A0AAD9TIJ9</accession>
<keyword evidence="2" id="KW-1185">Reference proteome</keyword>
<proteinExistence type="predicted"/>
<comment type="caution">
    <text evidence="1">The sequence shown here is derived from an EMBL/GenBank/DDBJ whole genome shotgun (WGS) entry which is preliminary data.</text>
</comment>
<gene>
    <name evidence="1" type="ORF">Ddye_031055</name>
</gene>
<dbReference type="EMBL" id="JANJYI010000009">
    <property type="protein sequence ID" value="KAK2636263.1"/>
    <property type="molecule type" value="Genomic_DNA"/>
</dbReference>
<evidence type="ECO:0000313" key="1">
    <source>
        <dbReference type="EMBL" id="KAK2636263.1"/>
    </source>
</evidence>